<evidence type="ECO:0000313" key="2">
    <source>
        <dbReference type="Proteomes" id="UP000033111"/>
    </source>
</evidence>
<dbReference type="PATRIC" id="fig|1434120.4.peg.4048"/>
<evidence type="ECO:0000313" key="1">
    <source>
        <dbReference type="EMBL" id="AKB29829.1"/>
    </source>
</evidence>
<protein>
    <submittedName>
        <fullName evidence="1">Uncharacterized protein</fullName>
    </submittedName>
</protein>
<accession>A0A0E3P7N4</accession>
<dbReference type="Proteomes" id="UP000033111">
    <property type="component" value="Chromosome"/>
</dbReference>
<dbReference type="OrthoDB" id="133141at2157"/>
<proteinExistence type="predicted"/>
<gene>
    <name evidence="1" type="ORF">MSSIT_3110</name>
</gene>
<dbReference type="EMBL" id="CP009506">
    <property type="protein sequence ID" value="AKB29829.1"/>
    <property type="molecule type" value="Genomic_DNA"/>
</dbReference>
<dbReference type="GeneID" id="24862017"/>
<dbReference type="KEGG" id="msw:MSSIT_3110"/>
<reference evidence="1 2" key="1">
    <citation type="submission" date="2014-07" db="EMBL/GenBank/DDBJ databases">
        <title>Methanogenic archaea and the global carbon cycle.</title>
        <authorList>
            <person name="Henriksen J.R."/>
            <person name="Luke J."/>
            <person name="Reinhart S."/>
            <person name="Benedict M.N."/>
            <person name="Youngblut N.D."/>
            <person name="Metcalf M.E."/>
            <person name="Whitaker R.J."/>
            <person name="Metcalf W.W."/>
        </authorList>
    </citation>
    <scope>NUCLEOTIDE SEQUENCE [LARGE SCALE GENOMIC DNA]</scope>
    <source>
        <strain evidence="1 2">T4/M</strain>
    </source>
</reference>
<organism evidence="1 2">
    <name type="scientific">Methanosarcina siciliae T4/M</name>
    <dbReference type="NCBI Taxonomy" id="1434120"/>
    <lineage>
        <taxon>Archaea</taxon>
        <taxon>Methanobacteriati</taxon>
        <taxon>Methanobacteriota</taxon>
        <taxon>Stenosarchaea group</taxon>
        <taxon>Methanomicrobia</taxon>
        <taxon>Methanosarcinales</taxon>
        <taxon>Methanosarcinaceae</taxon>
        <taxon>Methanosarcina</taxon>
    </lineage>
</organism>
<dbReference type="HOGENOM" id="CLU_1830589_0_0_2"/>
<name>A0A0E3P7N4_9EURY</name>
<keyword evidence="2" id="KW-1185">Reference proteome</keyword>
<dbReference type="AlphaFoldDB" id="A0A0E3P7N4"/>
<sequence>MGVEEFLKNVCLTYCLEHVEEACGEEKEPQRASGPVSSQPEDLVRKATEKAKARIELKTGKKFGPKELLNEPLVLDEQSINCLNSIRRENRYIPNNRIILAAIRVGLNSINEAMDLERQRFRD</sequence>
<dbReference type="RefSeq" id="WP_048173615.1">
    <property type="nucleotide sequence ID" value="NZ_CP009506.1"/>
</dbReference>